<sequence>MEITINDLQLISSHSGYVNLYVVATASEGGKVLTEEFHIGRQWVGQRIITDNRGWMLSADGKYYDPELLNFEEAQPLWEKEEVRCDLKQEIVDVVTKTMRGKLVRKARQDKPEVLKIAIQRKIPVWNNVDTLPLDVRRLVGRLEIV</sequence>
<protein>
    <submittedName>
        <fullName evidence="1">Uncharacterized protein</fullName>
    </submittedName>
</protein>
<gene>
    <name evidence="1" type="ORF">LCGC14_2510310</name>
</gene>
<accession>A0A0F9BM77</accession>
<name>A0A0F9BM77_9ZZZZ</name>
<reference evidence="1" key="1">
    <citation type="journal article" date="2015" name="Nature">
        <title>Complex archaea that bridge the gap between prokaryotes and eukaryotes.</title>
        <authorList>
            <person name="Spang A."/>
            <person name="Saw J.H."/>
            <person name="Jorgensen S.L."/>
            <person name="Zaremba-Niedzwiedzka K."/>
            <person name="Martijn J."/>
            <person name="Lind A.E."/>
            <person name="van Eijk R."/>
            <person name="Schleper C."/>
            <person name="Guy L."/>
            <person name="Ettema T.J."/>
        </authorList>
    </citation>
    <scope>NUCLEOTIDE SEQUENCE</scope>
</reference>
<evidence type="ECO:0000313" key="1">
    <source>
        <dbReference type="EMBL" id="KKL14967.1"/>
    </source>
</evidence>
<organism evidence="1">
    <name type="scientific">marine sediment metagenome</name>
    <dbReference type="NCBI Taxonomy" id="412755"/>
    <lineage>
        <taxon>unclassified sequences</taxon>
        <taxon>metagenomes</taxon>
        <taxon>ecological metagenomes</taxon>
    </lineage>
</organism>
<comment type="caution">
    <text evidence="1">The sequence shown here is derived from an EMBL/GenBank/DDBJ whole genome shotgun (WGS) entry which is preliminary data.</text>
</comment>
<dbReference type="AlphaFoldDB" id="A0A0F9BM77"/>
<proteinExistence type="predicted"/>
<dbReference type="EMBL" id="LAZR01040246">
    <property type="protein sequence ID" value="KKL14967.1"/>
    <property type="molecule type" value="Genomic_DNA"/>
</dbReference>